<feature type="domain" description="TIR" evidence="6">
    <location>
        <begin position="134"/>
        <end position="298"/>
    </location>
</feature>
<dbReference type="Gene3D" id="3.80.10.10">
    <property type="entry name" value="Ribonuclease Inhibitor"/>
    <property type="match status" value="1"/>
</dbReference>
<dbReference type="EMBL" id="BQNB010015101">
    <property type="protein sequence ID" value="GJT36025.1"/>
    <property type="molecule type" value="Genomic_DNA"/>
</dbReference>
<dbReference type="Proteomes" id="UP001151760">
    <property type="component" value="Unassembled WGS sequence"/>
</dbReference>
<keyword evidence="5" id="KW-1133">Transmembrane helix</keyword>
<name>A0ABQ5DAY3_9ASTR</name>
<dbReference type="SUPFAM" id="SSF52540">
    <property type="entry name" value="P-loop containing nucleoside triphosphate hydrolases"/>
    <property type="match status" value="1"/>
</dbReference>
<dbReference type="Pfam" id="PF01582">
    <property type="entry name" value="TIR"/>
    <property type="match status" value="1"/>
</dbReference>
<sequence length="990" mass="111984">MSFSKILSFFSDPTSMTALGITLMLMLMGFIYYYFYSTPSSSNSSETKKEKSSSNSSEPKKEDSSSNSSEPKKEILSSNSSEPKKEESSSNSSETKKENSSSNSSEPKKEESSSNSSEPKIMVSTSTSSIKNSFKYDVFISFRGEDTRKNFVDHLYHALKDRGIYTYKDDVKIQKGKRISDDLFKSIEDSKFYIIVFSKNYASSSWCLEELVKIMECHKMTGHTAYPVFYNVEPTEVRKQSGAVGEAFAKHENEEAVGKWREALQEAADLAGWELKNTLDGHEAKFINKIVQEISLELRYINSGFDEKLVGMETRVEDVVSSLEVGIDEVRMIGIKGMGGAGKTTTSRAVFDHLSNHFEAKIFVENVREVSNGSMSGLKKLQEQVLSDVLNEQVTLESVHVGKNMMKRRMCGKKVLLVLDDVDHIKQLEALAGEPKWFKPGSRILITTRDEQVLVAHRVNVIRDIVLLSKQEAISLFSRYAFGRENPLQGYEGLSGKVVRYAAGLPLTLEVLGSFLCGKDKLEWVDAIDRLKRIPLKDTLEKLELSYISLEDEHKEIFLDIACILKGQTKDDAIRILECCGFYAIHGLKVLEQRSLIIVSPKYGGFGDLLVGMHDQIEEMGKNIVRREHPDKPNKHSRLWIKEEIEDILDNDMGTEATRCLKLMTSRGNSRIDMKGLRKMKKLQYLEVLNKLKFLSLSELKLTTFDFRITPNLEMLSLTYSFNLKELHMPVCCQNLKHLHISWSKLRTFDLGLTPNLEKLYLERCFSFVELHVPVACPNLKFLYIYYSRLRSLDLELIPNLERLDLNSIELIEINAPAGCPNLERLYLHGCVLLEKLPENLGQSGCLKELVITDTSISHLPRSIFGLKGLSIRASEELLQLYDFPSEIKTTSATCRILNLTAKEDNEAIFDYAAIKAAYSHDSVERMNTLRDSLRGRGRRLPHCQLCRKDGHYANECLDLASFASRAPSIDANLAQAFHAKCISRVGSSG</sequence>
<dbReference type="PROSITE" id="PS50104">
    <property type="entry name" value="TIR"/>
    <property type="match status" value="1"/>
</dbReference>
<reference evidence="7" key="1">
    <citation type="journal article" date="2022" name="Int. J. Mol. Sci.">
        <title>Draft Genome of Tanacetum Coccineum: Genomic Comparison of Closely Related Tanacetum-Family Plants.</title>
        <authorList>
            <person name="Yamashiro T."/>
            <person name="Shiraishi A."/>
            <person name="Nakayama K."/>
            <person name="Satake H."/>
        </authorList>
    </citation>
    <scope>NUCLEOTIDE SEQUENCE</scope>
</reference>
<evidence type="ECO:0000256" key="2">
    <source>
        <dbReference type="ARBA" id="ARBA00022737"/>
    </source>
</evidence>
<dbReference type="Pfam" id="PF00931">
    <property type="entry name" value="NB-ARC"/>
    <property type="match status" value="1"/>
</dbReference>
<keyword evidence="2" id="KW-0677">Repeat</keyword>
<dbReference type="SMART" id="SM00255">
    <property type="entry name" value="TIR"/>
    <property type="match status" value="1"/>
</dbReference>
<dbReference type="InterPro" id="IPR044974">
    <property type="entry name" value="Disease_R_plants"/>
</dbReference>
<dbReference type="SUPFAM" id="SSF52058">
    <property type="entry name" value="L domain-like"/>
    <property type="match status" value="1"/>
</dbReference>
<feature type="compositionally biased region" description="Basic and acidic residues" evidence="4">
    <location>
        <begin position="82"/>
        <end position="99"/>
    </location>
</feature>
<dbReference type="InterPro" id="IPR042197">
    <property type="entry name" value="Apaf_helical"/>
</dbReference>
<evidence type="ECO:0000256" key="5">
    <source>
        <dbReference type="SAM" id="Phobius"/>
    </source>
</evidence>
<feature type="compositionally biased region" description="Basic and acidic residues" evidence="4">
    <location>
        <begin position="46"/>
        <end position="75"/>
    </location>
</feature>
<organism evidence="7 8">
    <name type="scientific">Tanacetum coccineum</name>
    <dbReference type="NCBI Taxonomy" id="301880"/>
    <lineage>
        <taxon>Eukaryota</taxon>
        <taxon>Viridiplantae</taxon>
        <taxon>Streptophyta</taxon>
        <taxon>Embryophyta</taxon>
        <taxon>Tracheophyta</taxon>
        <taxon>Spermatophyta</taxon>
        <taxon>Magnoliopsida</taxon>
        <taxon>eudicotyledons</taxon>
        <taxon>Gunneridae</taxon>
        <taxon>Pentapetalae</taxon>
        <taxon>asterids</taxon>
        <taxon>campanulids</taxon>
        <taxon>Asterales</taxon>
        <taxon>Asteraceae</taxon>
        <taxon>Asteroideae</taxon>
        <taxon>Anthemideae</taxon>
        <taxon>Anthemidinae</taxon>
        <taxon>Tanacetum</taxon>
    </lineage>
</organism>
<comment type="caution">
    <text evidence="7">The sequence shown here is derived from an EMBL/GenBank/DDBJ whole genome shotgun (WGS) entry which is preliminary data.</text>
</comment>
<dbReference type="InterPro" id="IPR000157">
    <property type="entry name" value="TIR_dom"/>
</dbReference>
<evidence type="ECO:0000313" key="7">
    <source>
        <dbReference type="EMBL" id="GJT36025.1"/>
    </source>
</evidence>
<dbReference type="InterPro" id="IPR036390">
    <property type="entry name" value="WH_DNA-bd_sf"/>
</dbReference>
<gene>
    <name evidence="7" type="ORF">Tco_0926444</name>
</gene>
<evidence type="ECO:0000259" key="6">
    <source>
        <dbReference type="PROSITE" id="PS50104"/>
    </source>
</evidence>
<dbReference type="Gene3D" id="3.40.50.300">
    <property type="entry name" value="P-loop containing nucleotide triphosphate hydrolases"/>
    <property type="match status" value="1"/>
</dbReference>
<dbReference type="SUPFAM" id="SSF52200">
    <property type="entry name" value="Toll/Interleukin receptor TIR domain"/>
    <property type="match status" value="1"/>
</dbReference>
<dbReference type="Gene3D" id="1.10.8.430">
    <property type="entry name" value="Helical domain of apoptotic protease-activating factors"/>
    <property type="match status" value="1"/>
</dbReference>
<keyword evidence="5" id="KW-0812">Transmembrane</keyword>
<dbReference type="Gene3D" id="3.40.50.10140">
    <property type="entry name" value="Toll/interleukin-1 receptor homology (TIR) domain"/>
    <property type="match status" value="1"/>
</dbReference>
<dbReference type="SUPFAM" id="SSF46785">
    <property type="entry name" value="Winged helix' DNA-binding domain"/>
    <property type="match status" value="1"/>
</dbReference>
<evidence type="ECO:0000256" key="4">
    <source>
        <dbReference type="SAM" id="MobiDB-lite"/>
    </source>
</evidence>
<evidence type="ECO:0000256" key="3">
    <source>
        <dbReference type="ARBA" id="ARBA00022821"/>
    </source>
</evidence>
<feature type="region of interest" description="Disordered" evidence="4">
    <location>
        <begin position="40"/>
        <end position="122"/>
    </location>
</feature>
<feature type="transmembrane region" description="Helical" evidence="5">
    <location>
        <begin position="16"/>
        <end position="35"/>
    </location>
</feature>
<dbReference type="PANTHER" id="PTHR11017:SF544">
    <property type="entry name" value="ADP-RIBOSYL CYCLASE_CYCLIC ADP-RIBOSE HYDROLASE"/>
    <property type="match status" value="1"/>
</dbReference>
<dbReference type="InterPro" id="IPR002182">
    <property type="entry name" value="NB-ARC"/>
</dbReference>
<reference evidence="7" key="2">
    <citation type="submission" date="2022-01" db="EMBL/GenBank/DDBJ databases">
        <authorList>
            <person name="Yamashiro T."/>
            <person name="Shiraishi A."/>
            <person name="Satake H."/>
            <person name="Nakayama K."/>
        </authorList>
    </citation>
    <scope>NUCLEOTIDE SEQUENCE</scope>
</reference>
<dbReference type="InterPro" id="IPR032675">
    <property type="entry name" value="LRR_dom_sf"/>
</dbReference>
<accession>A0ABQ5DAY3</accession>
<dbReference type="InterPro" id="IPR027417">
    <property type="entry name" value="P-loop_NTPase"/>
</dbReference>
<dbReference type="Pfam" id="PF23282">
    <property type="entry name" value="WHD_ROQ1"/>
    <property type="match status" value="1"/>
</dbReference>
<dbReference type="PANTHER" id="PTHR11017">
    <property type="entry name" value="LEUCINE-RICH REPEAT-CONTAINING PROTEIN"/>
    <property type="match status" value="1"/>
</dbReference>
<keyword evidence="3" id="KW-0611">Plant defense</keyword>
<keyword evidence="5" id="KW-0472">Membrane</keyword>
<keyword evidence="1" id="KW-0433">Leucine-rich repeat</keyword>
<dbReference type="InterPro" id="IPR058192">
    <property type="entry name" value="WHD_ROQ1-like"/>
</dbReference>
<evidence type="ECO:0000256" key="1">
    <source>
        <dbReference type="ARBA" id="ARBA00022614"/>
    </source>
</evidence>
<dbReference type="InterPro" id="IPR035897">
    <property type="entry name" value="Toll_tir_struct_dom_sf"/>
</dbReference>
<proteinExistence type="predicted"/>
<dbReference type="PRINTS" id="PR00364">
    <property type="entry name" value="DISEASERSIST"/>
</dbReference>
<keyword evidence="8" id="KW-1185">Reference proteome</keyword>
<protein>
    <submittedName>
        <fullName evidence="7">Disease resistance TIR-NBS-LRR class family protein</fullName>
    </submittedName>
</protein>
<evidence type="ECO:0000313" key="8">
    <source>
        <dbReference type="Proteomes" id="UP001151760"/>
    </source>
</evidence>